<organism evidence="4 5">
    <name type="scientific">Pseudonocardia kongjuensis</name>
    <dbReference type="NCBI Taxonomy" id="102227"/>
    <lineage>
        <taxon>Bacteria</taxon>
        <taxon>Bacillati</taxon>
        <taxon>Actinomycetota</taxon>
        <taxon>Actinomycetes</taxon>
        <taxon>Pseudonocardiales</taxon>
        <taxon>Pseudonocardiaceae</taxon>
        <taxon>Pseudonocardia</taxon>
    </lineage>
</organism>
<dbReference type="PRINTS" id="PR00455">
    <property type="entry name" value="HTHTETR"/>
</dbReference>
<dbReference type="InterPro" id="IPR023772">
    <property type="entry name" value="DNA-bd_HTH_TetR-type_CS"/>
</dbReference>
<dbReference type="PROSITE" id="PS50977">
    <property type="entry name" value="HTH_TETR_2"/>
    <property type="match status" value="1"/>
</dbReference>
<sequence length="223" mass="23982">MRMTEVDGPVTGDAGRAAAAGAVLLAGDDLWSDLPPTARAIVVAAIDSFADRGFHATTLRHIAAGSGLSTAALYVHFRSKDDVLFEVSRRGHARALGLVRAAAAGEPAGHAFRTLVYAFSRWHAEQRTVARVVQYEFAALGPEHREQVTVLRRATERIVREVVAEVFGGVDPERPDVRGVATAVLSLGVDVARWFTPSGPYTPDGIGRLYCELAERMLVPARV</sequence>
<evidence type="ECO:0000256" key="1">
    <source>
        <dbReference type="ARBA" id="ARBA00023125"/>
    </source>
</evidence>
<dbReference type="InterPro" id="IPR050109">
    <property type="entry name" value="HTH-type_TetR-like_transc_reg"/>
</dbReference>
<dbReference type="InterPro" id="IPR001647">
    <property type="entry name" value="HTH_TetR"/>
</dbReference>
<dbReference type="InterPro" id="IPR041490">
    <property type="entry name" value="KstR2_TetR_C"/>
</dbReference>
<dbReference type="Pfam" id="PF17932">
    <property type="entry name" value="TetR_C_24"/>
    <property type="match status" value="1"/>
</dbReference>
<dbReference type="Pfam" id="PF00440">
    <property type="entry name" value="TetR_N"/>
    <property type="match status" value="1"/>
</dbReference>
<keyword evidence="1 2" id="KW-0238">DNA-binding</keyword>
<accession>A0ABP4I4W0</accession>
<feature type="domain" description="HTH tetR-type" evidence="3">
    <location>
        <begin position="35"/>
        <end position="95"/>
    </location>
</feature>
<evidence type="ECO:0000259" key="3">
    <source>
        <dbReference type="PROSITE" id="PS50977"/>
    </source>
</evidence>
<protein>
    <submittedName>
        <fullName evidence="4">TetR/AcrR family transcriptional regulator</fullName>
    </submittedName>
</protein>
<evidence type="ECO:0000256" key="2">
    <source>
        <dbReference type="PROSITE-ProRule" id="PRU00335"/>
    </source>
</evidence>
<name>A0ABP4I4W0_9PSEU</name>
<keyword evidence="5" id="KW-1185">Reference proteome</keyword>
<dbReference type="Gene3D" id="1.10.357.10">
    <property type="entry name" value="Tetracycline Repressor, domain 2"/>
    <property type="match status" value="1"/>
</dbReference>
<dbReference type="Proteomes" id="UP001501414">
    <property type="component" value="Unassembled WGS sequence"/>
</dbReference>
<feature type="DNA-binding region" description="H-T-H motif" evidence="2">
    <location>
        <begin position="58"/>
        <end position="77"/>
    </location>
</feature>
<evidence type="ECO:0000313" key="4">
    <source>
        <dbReference type="EMBL" id="GAA1380820.1"/>
    </source>
</evidence>
<dbReference type="EMBL" id="BAAAJK010000002">
    <property type="protein sequence ID" value="GAA1380820.1"/>
    <property type="molecule type" value="Genomic_DNA"/>
</dbReference>
<dbReference type="PROSITE" id="PS01081">
    <property type="entry name" value="HTH_TETR_1"/>
    <property type="match status" value="1"/>
</dbReference>
<dbReference type="InterPro" id="IPR009057">
    <property type="entry name" value="Homeodomain-like_sf"/>
</dbReference>
<dbReference type="PANTHER" id="PTHR30055:SF200">
    <property type="entry name" value="HTH-TYPE TRANSCRIPTIONAL REPRESSOR BDCR"/>
    <property type="match status" value="1"/>
</dbReference>
<dbReference type="InterPro" id="IPR036271">
    <property type="entry name" value="Tet_transcr_reg_TetR-rel_C_sf"/>
</dbReference>
<comment type="caution">
    <text evidence="4">The sequence shown here is derived from an EMBL/GenBank/DDBJ whole genome shotgun (WGS) entry which is preliminary data.</text>
</comment>
<dbReference type="SUPFAM" id="SSF46689">
    <property type="entry name" value="Homeodomain-like"/>
    <property type="match status" value="1"/>
</dbReference>
<reference evidence="5" key="1">
    <citation type="journal article" date="2019" name="Int. J. Syst. Evol. Microbiol.">
        <title>The Global Catalogue of Microorganisms (GCM) 10K type strain sequencing project: providing services to taxonomists for standard genome sequencing and annotation.</title>
        <authorList>
            <consortium name="The Broad Institute Genomics Platform"/>
            <consortium name="The Broad Institute Genome Sequencing Center for Infectious Disease"/>
            <person name="Wu L."/>
            <person name="Ma J."/>
        </authorList>
    </citation>
    <scope>NUCLEOTIDE SEQUENCE [LARGE SCALE GENOMIC DNA]</scope>
    <source>
        <strain evidence="5">JCM 11896</strain>
    </source>
</reference>
<evidence type="ECO:0000313" key="5">
    <source>
        <dbReference type="Proteomes" id="UP001501414"/>
    </source>
</evidence>
<dbReference type="PANTHER" id="PTHR30055">
    <property type="entry name" value="HTH-TYPE TRANSCRIPTIONAL REGULATOR RUTR"/>
    <property type="match status" value="1"/>
</dbReference>
<gene>
    <name evidence="4" type="ORF">GCM10009613_05700</name>
</gene>
<proteinExistence type="predicted"/>
<dbReference type="SUPFAM" id="SSF48498">
    <property type="entry name" value="Tetracyclin repressor-like, C-terminal domain"/>
    <property type="match status" value="1"/>
</dbReference>